<proteinExistence type="predicted"/>
<feature type="non-terminal residue" evidence="3">
    <location>
        <position position="1"/>
    </location>
</feature>
<feature type="region of interest" description="Disordered" evidence="1">
    <location>
        <begin position="362"/>
        <end position="396"/>
    </location>
</feature>
<sequence>AKFEYATRHTRLARVTDSTQHEIAFLNDTVSPQPPETPTMSDIWQNSVTHDYKGPIEGMYQPRPQPRAGKATAVKVAAAFGALALVGIAGVAVASGCYALYTQKPVGMEPVEAVRFREQLPAILRRQNAEDSIPGLQPYDYSVPVDTIVSGSVVSGGAAAHATGDDVSSKTGLPIGVSVPVMTNTSVNTVYSMHATEPITTSTTTLTTTITIVPSATRSCKSSKPDETETVLVTVTVIPKQSQAPGYTTPSGDVTVTGEPATVTDVQTDVSYTSGTPDATVTGDPATVTNVQTDVSYTSGAPDVTVSGEPATVTSVITNTAGEPMTTLTFTSIHTVLTTVTTVTRTRSSSVDFNSSVLGLPHSTTSGSPSRPVTTHTETVTVSNGPPVTSTTTIELPAPYGDGYPTSYGTGLPINVTSASPTYVPPVVSAGMEGCGRSVAYLVMAAIAAVCFM</sequence>
<dbReference type="Proteomes" id="UP001397290">
    <property type="component" value="Unassembled WGS sequence"/>
</dbReference>
<organism evidence="3 4">
    <name type="scientific">Beauveria asiatica</name>
    <dbReference type="NCBI Taxonomy" id="1069075"/>
    <lineage>
        <taxon>Eukaryota</taxon>
        <taxon>Fungi</taxon>
        <taxon>Dikarya</taxon>
        <taxon>Ascomycota</taxon>
        <taxon>Pezizomycotina</taxon>
        <taxon>Sordariomycetes</taxon>
        <taxon>Hypocreomycetidae</taxon>
        <taxon>Hypocreales</taxon>
        <taxon>Cordycipitaceae</taxon>
        <taxon>Beauveria</taxon>
    </lineage>
</organism>
<evidence type="ECO:0000256" key="2">
    <source>
        <dbReference type="SAM" id="Phobius"/>
    </source>
</evidence>
<keyword evidence="2" id="KW-1133">Transmembrane helix</keyword>
<feature type="compositionally biased region" description="Polar residues" evidence="1">
    <location>
        <begin position="362"/>
        <end position="394"/>
    </location>
</feature>
<dbReference type="EMBL" id="JAAHCF010000512">
    <property type="protein sequence ID" value="KAK8143445.1"/>
    <property type="molecule type" value="Genomic_DNA"/>
</dbReference>
<reference evidence="3 4" key="1">
    <citation type="submission" date="2020-02" db="EMBL/GenBank/DDBJ databases">
        <title>Comparative genomics of the hypocrealean fungal genus Beauvera.</title>
        <authorList>
            <person name="Showalter D.N."/>
            <person name="Bushley K.E."/>
            <person name="Rehner S.A."/>
        </authorList>
    </citation>
    <scope>NUCLEOTIDE SEQUENCE [LARGE SCALE GENOMIC DNA]</scope>
    <source>
        <strain evidence="3 4">ARSEF4384</strain>
    </source>
</reference>
<feature type="transmembrane region" description="Helical" evidence="2">
    <location>
        <begin position="76"/>
        <end position="101"/>
    </location>
</feature>
<dbReference type="AlphaFoldDB" id="A0AAW0RN26"/>
<evidence type="ECO:0000256" key="1">
    <source>
        <dbReference type="SAM" id="MobiDB-lite"/>
    </source>
</evidence>
<evidence type="ECO:0000313" key="4">
    <source>
        <dbReference type="Proteomes" id="UP001397290"/>
    </source>
</evidence>
<comment type="caution">
    <text evidence="3">The sequence shown here is derived from an EMBL/GenBank/DDBJ whole genome shotgun (WGS) entry which is preliminary data.</text>
</comment>
<evidence type="ECO:0000313" key="3">
    <source>
        <dbReference type="EMBL" id="KAK8143445.1"/>
    </source>
</evidence>
<protein>
    <submittedName>
        <fullName evidence="3">Uncharacterized protein</fullName>
    </submittedName>
</protein>
<accession>A0AAW0RN26</accession>
<keyword evidence="2" id="KW-0472">Membrane</keyword>
<name>A0AAW0RN26_9HYPO</name>
<keyword evidence="4" id="KW-1185">Reference proteome</keyword>
<keyword evidence="2" id="KW-0812">Transmembrane</keyword>
<gene>
    <name evidence="3" type="ORF">G3M48_007251</name>
</gene>